<sequence>MELPLSQSSGKMIVRLAALLAALASQSVAQFPVSDLNSLNLTVATSPADSSITISYKEPRGACNTAFGQQKQYTGWVHVPGEQSTNLFFWFVQGRQRTDSLTIWLNGGPGSSSMLGFFAGNGPCEVIEKGINKYDTIAREWGWDRASNMLFIDQPNHVGFSYDRPTNGTLILPNESIRQPPIQGNDSLPSWTYMNGTFSTMNKSTTANTTETAAVGVWHLIQGFLTTFPQYQPQPNSSIAVNLFAESYGGRYGPIFAEQWEMQNQKRTTGQLDASSTVEVRLSSLGIVNGCIDQEIQVPFYPIFANNNTYKYKALSDEAAAYYSRRFGAPGGCRDKVQQCAAVAMAQDPAGHGNQPEANRLCDAANAACLALQEPYGNSGRSVYDLAAPSQNPYPPLRFLDYVNQGHVLQTIGSPINYTMTSNAVFQAFRDTGDLSRGGNVKRLADLLTRGVRIGLMYGDRDYICNWLGGQAVSLAVANQTGSDYATGFPAAGYAPIVVNDSYIGGLVRQYGNLSFSRIYQAGHSVAWYQPETAFQVFARIVMGTSVSTGETISLSSFNTTGPNVASHEDKLPVMPSTTCYIRAFAGTCDHDAQDVASTGNGTVINGILYSKSADWPLATTQTPSSTSGQPTSTTMPLTGVFTATKLPDSGSEVRSLPSGMLWIMISSFWVIQGVKPLF</sequence>
<dbReference type="Gene3D" id="3.40.50.1820">
    <property type="entry name" value="alpha/beta hydrolase"/>
    <property type="match status" value="1"/>
</dbReference>
<protein>
    <recommendedName>
        <fullName evidence="6">Carboxypeptidase</fullName>
        <ecNumber evidence="6">3.4.16.-</ecNumber>
    </recommendedName>
</protein>
<reference evidence="7 8" key="1">
    <citation type="journal article" date="2011" name="PLoS Genet.">
        <title>Genome sequencing and comparative transcriptomics of the model entomopathogenic fungi Metarhizium anisopliae and M. acridum.</title>
        <authorList>
            <person name="Gao Q."/>
            <person name="Jin K."/>
            <person name="Ying S.H."/>
            <person name="Zhang Y."/>
            <person name="Xiao G."/>
            <person name="Shang Y."/>
            <person name="Duan Z."/>
            <person name="Hu X."/>
            <person name="Xie X.Q."/>
            <person name="Zhou G."/>
            <person name="Peng G."/>
            <person name="Luo Z."/>
            <person name="Huang W."/>
            <person name="Wang B."/>
            <person name="Fang W."/>
            <person name="Wang S."/>
            <person name="Zhong Y."/>
            <person name="Ma L.J."/>
            <person name="St Leger R.J."/>
            <person name="Zhao G.P."/>
            <person name="Pei Y."/>
            <person name="Feng M.G."/>
            <person name="Xia Y."/>
            <person name="Wang C."/>
        </authorList>
    </citation>
    <scope>NUCLEOTIDE SEQUENCE [LARGE SCALE GENOMIC DNA]</scope>
    <source>
        <strain evidence="7 8">CQMa 102</strain>
    </source>
</reference>
<evidence type="ECO:0000256" key="5">
    <source>
        <dbReference type="ARBA" id="ARBA00023180"/>
    </source>
</evidence>
<dbReference type="Pfam" id="PF00450">
    <property type="entry name" value="Peptidase_S10"/>
    <property type="match status" value="1"/>
</dbReference>
<dbReference type="InterPro" id="IPR018202">
    <property type="entry name" value="Ser_caboxypep_ser_AS"/>
</dbReference>
<dbReference type="InParanoid" id="E9E0Q7"/>
<dbReference type="InterPro" id="IPR001563">
    <property type="entry name" value="Peptidase_S10"/>
</dbReference>
<keyword evidence="4 6" id="KW-0378">Hydrolase</keyword>
<feature type="signal peptide" evidence="6">
    <location>
        <begin position="1"/>
        <end position="29"/>
    </location>
</feature>
<dbReference type="PROSITE" id="PS00131">
    <property type="entry name" value="CARBOXYPEPT_SER_SER"/>
    <property type="match status" value="1"/>
</dbReference>
<name>E9E0Q7_METAQ</name>
<dbReference type="AlphaFoldDB" id="E9E0Q7"/>
<dbReference type="Proteomes" id="UP000002499">
    <property type="component" value="Unassembled WGS sequence"/>
</dbReference>
<dbReference type="InterPro" id="IPR029058">
    <property type="entry name" value="AB_hydrolase_fold"/>
</dbReference>
<evidence type="ECO:0000256" key="6">
    <source>
        <dbReference type="RuleBase" id="RU361156"/>
    </source>
</evidence>
<dbReference type="SUPFAM" id="SSF53474">
    <property type="entry name" value="alpha/beta-Hydrolases"/>
    <property type="match status" value="1"/>
</dbReference>
<dbReference type="GeneID" id="19247766"/>
<dbReference type="PANTHER" id="PTHR11802">
    <property type="entry name" value="SERINE PROTEASE FAMILY S10 SERINE CARBOXYPEPTIDASE"/>
    <property type="match status" value="1"/>
</dbReference>
<feature type="chain" id="PRO_5006524133" description="Carboxypeptidase" evidence="6">
    <location>
        <begin position="30"/>
        <end position="679"/>
    </location>
</feature>
<dbReference type="MEROPS" id="S10.016"/>
<evidence type="ECO:0000256" key="1">
    <source>
        <dbReference type="ARBA" id="ARBA00009431"/>
    </source>
</evidence>
<dbReference type="OrthoDB" id="443318at2759"/>
<keyword evidence="2 6" id="KW-0121">Carboxypeptidase</keyword>
<keyword evidence="5" id="KW-0325">Glycoprotein</keyword>
<keyword evidence="3 6" id="KW-0645">Protease</keyword>
<dbReference type="OMA" id="IWHMLQG"/>
<dbReference type="GO" id="GO:0006508">
    <property type="term" value="P:proteolysis"/>
    <property type="evidence" value="ECO:0007669"/>
    <property type="project" value="UniProtKB-KW"/>
</dbReference>
<proteinExistence type="inferred from homology"/>
<dbReference type="KEGG" id="maw:19247766"/>
<evidence type="ECO:0000313" key="8">
    <source>
        <dbReference type="Proteomes" id="UP000002499"/>
    </source>
</evidence>
<comment type="similarity">
    <text evidence="1 6">Belongs to the peptidase S10 family.</text>
</comment>
<dbReference type="GO" id="GO:0000324">
    <property type="term" value="C:fungal-type vacuole"/>
    <property type="evidence" value="ECO:0007669"/>
    <property type="project" value="TreeGrafter"/>
</dbReference>
<dbReference type="EC" id="3.4.16.-" evidence="6"/>
<dbReference type="PANTHER" id="PTHR11802:SF404">
    <property type="entry name" value="CARBOXYPEPTIDASE"/>
    <property type="match status" value="1"/>
</dbReference>
<evidence type="ECO:0000256" key="4">
    <source>
        <dbReference type="ARBA" id="ARBA00022801"/>
    </source>
</evidence>
<evidence type="ECO:0000256" key="2">
    <source>
        <dbReference type="ARBA" id="ARBA00022645"/>
    </source>
</evidence>
<dbReference type="HOGENOM" id="CLU_008523_10_3_1"/>
<organism evidence="8">
    <name type="scientific">Metarhizium acridum (strain CQMa 102)</name>
    <dbReference type="NCBI Taxonomy" id="655827"/>
    <lineage>
        <taxon>Eukaryota</taxon>
        <taxon>Fungi</taxon>
        <taxon>Dikarya</taxon>
        <taxon>Ascomycota</taxon>
        <taxon>Pezizomycotina</taxon>
        <taxon>Sordariomycetes</taxon>
        <taxon>Hypocreomycetidae</taxon>
        <taxon>Hypocreales</taxon>
        <taxon>Clavicipitaceae</taxon>
        <taxon>Metarhizium</taxon>
    </lineage>
</organism>
<dbReference type="PRINTS" id="PR00724">
    <property type="entry name" value="CRBOXYPTASEC"/>
</dbReference>
<keyword evidence="8" id="KW-1185">Reference proteome</keyword>
<dbReference type="EMBL" id="GL698490">
    <property type="protein sequence ID" value="EFY90461.1"/>
    <property type="molecule type" value="Genomic_DNA"/>
</dbReference>
<gene>
    <name evidence="7" type="ORF">MAC_03455</name>
</gene>
<dbReference type="GO" id="GO:0004185">
    <property type="term" value="F:serine-type carboxypeptidase activity"/>
    <property type="evidence" value="ECO:0007669"/>
    <property type="project" value="UniProtKB-UniRule"/>
</dbReference>
<dbReference type="eggNOG" id="KOG1282">
    <property type="taxonomic scope" value="Eukaryota"/>
</dbReference>
<accession>E9E0Q7</accession>
<keyword evidence="6" id="KW-0732">Signal</keyword>
<evidence type="ECO:0000313" key="7">
    <source>
        <dbReference type="EMBL" id="EFY90461.1"/>
    </source>
</evidence>
<evidence type="ECO:0000256" key="3">
    <source>
        <dbReference type="ARBA" id="ARBA00022670"/>
    </source>
</evidence>